<dbReference type="Pfam" id="PF05795">
    <property type="entry name" value="Plasmodium_Vir"/>
    <property type="match status" value="1"/>
</dbReference>
<dbReference type="EMBL" id="KQ234944">
    <property type="protein sequence ID" value="KMZ83274.1"/>
    <property type="molecule type" value="Genomic_DNA"/>
</dbReference>
<sequence length="300" mass="34956">MRYFRITLSKLSFKDDLYSEKFYESLYDLKDLSDYYIYCNPLEKLPSGTSIKKICARVLKYIETIYKNSYNPDDPYDVCLLLNYWVYSRLFDILKKENYVYQAYAKLQSIWTAFLEDKRYDNLCEPINDMVSHNDWRERKELYEYCIDYSPIKQRIDIFVQGCDEFYVYVENKARLYEHFGSRCPNDDTKICPNFYKDCEKYNPKNVLSTFSCQQKILDKRAADSARVSLNGGTFASSETDSEDTDGPMKPDDAPKLSGNPHTVTKLGNALLGVVATSMTSGALYRVNINSLIQTIAYIC</sequence>
<proteinExistence type="predicted"/>
<gene>
    <name evidence="2" type="ORF">PVBG_05901</name>
</gene>
<organism evidence="2 3">
    <name type="scientific">Plasmodium vivax (strain Brazil I)</name>
    <dbReference type="NCBI Taxonomy" id="1033975"/>
    <lineage>
        <taxon>Eukaryota</taxon>
        <taxon>Sar</taxon>
        <taxon>Alveolata</taxon>
        <taxon>Apicomplexa</taxon>
        <taxon>Aconoidasida</taxon>
        <taxon>Haemosporida</taxon>
        <taxon>Plasmodiidae</taxon>
        <taxon>Plasmodium</taxon>
        <taxon>Plasmodium (Plasmodium)</taxon>
    </lineage>
</organism>
<dbReference type="AlphaFoldDB" id="A0A0J9SJV7"/>
<dbReference type="Proteomes" id="UP000053327">
    <property type="component" value="Unassembled WGS sequence"/>
</dbReference>
<name>A0A0J9SJV7_PLAV1</name>
<reference evidence="2 3" key="1">
    <citation type="submission" date="2011-08" db="EMBL/GenBank/DDBJ databases">
        <title>The Genome Sequence of Plasmodium vivax Brazil I.</title>
        <authorList>
            <consortium name="The Broad Institute Genome Sequencing Platform"/>
            <consortium name="The Broad Institute Genome Sequencing Center for Infectious Disease"/>
            <person name="Neafsey D."/>
            <person name="Carlton J."/>
            <person name="Barnwell J."/>
            <person name="Collins W."/>
            <person name="Escalante A."/>
            <person name="Mullikin J."/>
            <person name="Saul A."/>
            <person name="Guigo R."/>
            <person name="Camara F."/>
            <person name="Young S.K."/>
            <person name="Zeng Q."/>
            <person name="Gargeya S."/>
            <person name="Fitzgerald M."/>
            <person name="Haas B."/>
            <person name="Abouelleil A."/>
            <person name="Alvarado L."/>
            <person name="Arachchi H.M."/>
            <person name="Berlin A."/>
            <person name="Brown A."/>
            <person name="Chapman S.B."/>
            <person name="Chen Z."/>
            <person name="Dunbar C."/>
            <person name="Freedman E."/>
            <person name="Gearin G."/>
            <person name="Gellesch M."/>
            <person name="Goldberg J."/>
            <person name="Griggs A."/>
            <person name="Gujja S."/>
            <person name="Heiman D."/>
            <person name="Howarth C."/>
            <person name="Larson L."/>
            <person name="Lui A."/>
            <person name="MacDonald P.J.P."/>
            <person name="Montmayeur A."/>
            <person name="Murphy C."/>
            <person name="Neiman D."/>
            <person name="Pearson M."/>
            <person name="Priest M."/>
            <person name="Roberts A."/>
            <person name="Saif S."/>
            <person name="Shea T."/>
            <person name="Shenoy N."/>
            <person name="Sisk P."/>
            <person name="Stolte C."/>
            <person name="Sykes S."/>
            <person name="Wortman J."/>
            <person name="Nusbaum C."/>
            <person name="Birren B."/>
        </authorList>
    </citation>
    <scope>NUCLEOTIDE SEQUENCE [LARGE SCALE GENOMIC DNA]</scope>
    <source>
        <strain evidence="2 3">Brazil I</strain>
    </source>
</reference>
<evidence type="ECO:0000313" key="2">
    <source>
        <dbReference type="EMBL" id="KMZ83274.1"/>
    </source>
</evidence>
<dbReference type="OrthoDB" id="389220at2759"/>
<protein>
    <submittedName>
        <fullName evidence="2">Uncharacterized protein</fullName>
    </submittedName>
</protein>
<accession>A0A0J9SJV7</accession>
<evidence type="ECO:0000313" key="3">
    <source>
        <dbReference type="Proteomes" id="UP000053327"/>
    </source>
</evidence>
<dbReference type="InterPro" id="IPR008780">
    <property type="entry name" value="Plasmodium_Vir"/>
</dbReference>
<feature type="region of interest" description="Disordered" evidence="1">
    <location>
        <begin position="232"/>
        <end position="258"/>
    </location>
</feature>
<evidence type="ECO:0000256" key="1">
    <source>
        <dbReference type="SAM" id="MobiDB-lite"/>
    </source>
</evidence>